<feature type="binding site" evidence="8">
    <location>
        <position position="78"/>
    </location>
    <ligand>
        <name>Mg(2+)</name>
        <dbReference type="ChEBI" id="CHEBI:18420"/>
    </ligand>
</feature>
<dbReference type="AlphaFoldDB" id="A0A7W4WFK3"/>
<dbReference type="SFLD" id="SFLDS00029">
    <property type="entry name" value="Radical_SAM"/>
    <property type="match status" value="1"/>
</dbReference>
<dbReference type="NCBIfam" id="TIGR04349">
    <property type="entry name" value="rSAM_QueE_gams"/>
    <property type="match status" value="1"/>
</dbReference>
<comment type="cofactor">
    <cofactor evidence="8">
        <name>[4Fe-4S] cluster</name>
        <dbReference type="ChEBI" id="CHEBI:49883"/>
    </cofactor>
    <text evidence="8">Binds 1 [4Fe-4S] cluster. The cluster is coordinated with 3 cysteines and an exchangeable S-adenosyl-L-methionine.</text>
</comment>
<accession>A0A7W4WFK3</accession>
<dbReference type="HAMAP" id="MF_00917">
    <property type="entry name" value="QueE"/>
    <property type="match status" value="1"/>
</dbReference>
<evidence type="ECO:0000256" key="1">
    <source>
        <dbReference type="ARBA" id="ARBA00022485"/>
    </source>
</evidence>
<keyword evidence="2 8" id="KW-0949">S-adenosyl-L-methionine</keyword>
<comment type="caution">
    <text evidence="8">Lacks conserved residue(s) required for the propagation of feature annotation.</text>
</comment>
<evidence type="ECO:0000259" key="9">
    <source>
        <dbReference type="PROSITE" id="PS51918"/>
    </source>
</evidence>
<dbReference type="EMBL" id="JACHWZ010000020">
    <property type="protein sequence ID" value="MBB3062753.1"/>
    <property type="molecule type" value="Genomic_DNA"/>
</dbReference>
<organism evidence="10 11">
    <name type="scientific">Microbulbifer rhizosphaerae</name>
    <dbReference type="NCBI Taxonomy" id="1562603"/>
    <lineage>
        <taxon>Bacteria</taxon>
        <taxon>Pseudomonadati</taxon>
        <taxon>Pseudomonadota</taxon>
        <taxon>Gammaproteobacteria</taxon>
        <taxon>Cellvibrionales</taxon>
        <taxon>Microbulbiferaceae</taxon>
        <taxon>Microbulbifer</taxon>
    </lineage>
</organism>
<dbReference type="GO" id="GO:0008616">
    <property type="term" value="P:tRNA queuosine(34) biosynthetic process"/>
    <property type="evidence" value="ECO:0007669"/>
    <property type="project" value="UniProtKB-UniRule"/>
</dbReference>
<keyword evidence="11" id="KW-1185">Reference proteome</keyword>
<sequence length="251" mass="28350">MIPRPDGIRRPGFVVYGWVNMTDLSNESLHFRAESERAESLRISEIFYSLQGEARESGLPTVFVRLTGCPLRCSYCDSEYAFYGGERMTLAEILQRVQGHPARHVCVTGGEPLAQPNCLPLLKALCDAGYEVSLETSGAMPVEQVDPRVSRVVDLKTPASGEQHRNRMENLAVLTGRDQIKFVICDRTDYDWAKFTLDQYRLPERVGEVLFSPSYGQLQPRQLAEWILDDGLPVRLQLQLHKLLWGDIPGV</sequence>
<keyword evidence="8" id="KW-0671">Queuosine biosynthesis</keyword>
<feature type="binding site" evidence="8">
    <location>
        <position position="76"/>
    </location>
    <ligand>
        <name>[4Fe-4S] cluster</name>
        <dbReference type="ChEBI" id="CHEBI:49883"/>
        <note>4Fe-4S-S-AdoMet</note>
    </ligand>
</feature>
<dbReference type="Pfam" id="PF04055">
    <property type="entry name" value="Radical_SAM"/>
    <property type="match status" value="1"/>
</dbReference>
<dbReference type="GO" id="GO:1904047">
    <property type="term" value="F:S-adenosyl-L-methionine binding"/>
    <property type="evidence" value="ECO:0007669"/>
    <property type="project" value="UniProtKB-UniRule"/>
</dbReference>
<evidence type="ECO:0000256" key="2">
    <source>
        <dbReference type="ARBA" id="ARBA00022691"/>
    </source>
</evidence>
<evidence type="ECO:0000313" key="10">
    <source>
        <dbReference type="EMBL" id="MBB3062753.1"/>
    </source>
</evidence>
<evidence type="ECO:0000256" key="6">
    <source>
        <dbReference type="ARBA" id="ARBA00023014"/>
    </source>
</evidence>
<feature type="binding site" evidence="8">
    <location>
        <position position="73"/>
    </location>
    <ligand>
        <name>[4Fe-4S] cluster</name>
        <dbReference type="ChEBI" id="CHEBI:49883"/>
        <note>4Fe-4S-S-AdoMet</note>
    </ligand>
</feature>
<keyword evidence="7 8" id="KW-0456">Lyase</keyword>
<feature type="domain" description="Radical SAM core" evidence="9">
    <location>
        <begin position="56"/>
        <end position="247"/>
    </location>
</feature>
<dbReference type="SUPFAM" id="SSF102114">
    <property type="entry name" value="Radical SAM enzymes"/>
    <property type="match status" value="1"/>
</dbReference>
<dbReference type="InterPro" id="IPR007197">
    <property type="entry name" value="rSAM"/>
</dbReference>
<proteinExistence type="inferred from homology"/>
<name>A0A7W4WFK3_9GAMM</name>
<dbReference type="GO" id="GO:0051539">
    <property type="term" value="F:4 iron, 4 sulfur cluster binding"/>
    <property type="evidence" value="ECO:0007669"/>
    <property type="project" value="UniProtKB-UniRule"/>
</dbReference>
<evidence type="ECO:0000256" key="8">
    <source>
        <dbReference type="HAMAP-Rule" id="MF_00917"/>
    </source>
</evidence>
<protein>
    <recommendedName>
        <fullName evidence="8">7-carboxy-7-deazaguanine synthase</fullName>
        <shortName evidence="8">CDG synthase</shortName>
        <ecNumber evidence="8">4.3.99.3</ecNumber>
    </recommendedName>
    <alternativeName>
        <fullName evidence="8">Queuosine biosynthesis protein QueE</fullName>
    </alternativeName>
</protein>
<evidence type="ECO:0000256" key="3">
    <source>
        <dbReference type="ARBA" id="ARBA00022723"/>
    </source>
</evidence>
<dbReference type="GO" id="GO:0000287">
    <property type="term" value="F:magnesium ion binding"/>
    <property type="evidence" value="ECO:0007669"/>
    <property type="project" value="UniProtKB-UniRule"/>
</dbReference>
<feature type="binding site" evidence="8">
    <location>
        <begin position="75"/>
        <end position="77"/>
    </location>
    <ligand>
        <name>S-adenosyl-L-methionine</name>
        <dbReference type="ChEBI" id="CHEBI:59789"/>
    </ligand>
</feature>
<dbReference type="InterPro" id="IPR013785">
    <property type="entry name" value="Aldolase_TIM"/>
</dbReference>
<evidence type="ECO:0000256" key="5">
    <source>
        <dbReference type="ARBA" id="ARBA00023004"/>
    </source>
</evidence>
<reference evidence="10 11" key="1">
    <citation type="submission" date="2020-08" db="EMBL/GenBank/DDBJ databases">
        <title>Genomic Encyclopedia of Type Strains, Phase III (KMG-III): the genomes of soil and plant-associated and newly described type strains.</title>
        <authorList>
            <person name="Whitman W."/>
        </authorList>
    </citation>
    <scope>NUCLEOTIDE SEQUENCE [LARGE SCALE GENOMIC DNA]</scope>
    <source>
        <strain evidence="10 11">CECT 8799</strain>
    </source>
</reference>
<dbReference type="PROSITE" id="PS51918">
    <property type="entry name" value="RADICAL_SAM"/>
    <property type="match status" value="1"/>
</dbReference>
<keyword evidence="3 8" id="KW-0479">Metal-binding</keyword>
<evidence type="ECO:0000313" key="11">
    <source>
        <dbReference type="Proteomes" id="UP000535937"/>
    </source>
</evidence>
<feature type="binding site" evidence="8">
    <location>
        <position position="69"/>
    </location>
    <ligand>
        <name>[4Fe-4S] cluster</name>
        <dbReference type="ChEBI" id="CHEBI:49883"/>
        <note>4Fe-4S-S-AdoMet</note>
    </ligand>
</feature>
<dbReference type="Gene3D" id="3.20.20.70">
    <property type="entry name" value="Aldolase class I"/>
    <property type="match status" value="1"/>
</dbReference>
<comment type="pathway">
    <text evidence="8">Purine metabolism; 7-cyano-7-deazaguanine biosynthesis.</text>
</comment>
<comment type="catalytic activity">
    <reaction evidence="8">
        <text>6-carboxy-5,6,7,8-tetrahydropterin + H(+) = 7-carboxy-7-carbaguanine + NH4(+)</text>
        <dbReference type="Rhea" id="RHEA:27974"/>
        <dbReference type="ChEBI" id="CHEBI:15378"/>
        <dbReference type="ChEBI" id="CHEBI:28938"/>
        <dbReference type="ChEBI" id="CHEBI:61032"/>
        <dbReference type="ChEBI" id="CHEBI:61036"/>
        <dbReference type="EC" id="4.3.99.3"/>
    </reaction>
</comment>
<comment type="caution">
    <text evidence="10">The sequence shown here is derived from an EMBL/GenBank/DDBJ whole genome shotgun (WGS) entry which is preliminary data.</text>
</comment>
<dbReference type="InterPro" id="IPR024924">
    <property type="entry name" value="7-CO-7-deazaguanine_synth-like"/>
</dbReference>
<feature type="binding site" evidence="8">
    <location>
        <position position="110"/>
    </location>
    <ligand>
        <name>S-adenosyl-L-methionine</name>
        <dbReference type="ChEBI" id="CHEBI:59789"/>
    </ligand>
</feature>
<comment type="function">
    <text evidence="8">Catalyzes the complex heterocyclic radical-mediated conversion of 6-carboxy-5,6,7,8-tetrahydropterin (CPH4) to 7-carboxy-7-deazaguanine (CDG), a step common to the biosynthetic pathways of all 7-deazapurine-containing compounds.</text>
</comment>
<dbReference type="Proteomes" id="UP000535937">
    <property type="component" value="Unassembled WGS sequence"/>
</dbReference>
<comment type="similarity">
    <text evidence="8">Belongs to the radical SAM superfamily. 7-carboxy-7-deazaguanine synthase family.</text>
</comment>
<keyword evidence="5 8" id="KW-0408">Iron</keyword>
<gene>
    <name evidence="8" type="primary">queE</name>
    <name evidence="10" type="ORF">FHS09_003602</name>
</gene>
<dbReference type="InterPro" id="IPR058240">
    <property type="entry name" value="rSAM_sf"/>
</dbReference>
<evidence type="ECO:0000256" key="7">
    <source>
        <dbReference type="ARBA" id="ARBA00023239"/>
    </source>
</evidence>
<feature type="binding site" evidence="8">
    <location>
        <position position="65"/>
    </location>
    <ligand>
        <name>substrate</name>
    </ligand>
</feature>
<evidence type="ECO:0000256" key="4">
    <source>
        <dbReference type="ARBA" id="ARBA00022842"/>
    </source>
</evidence>
<comment type="cofactor">
    <cofactor evidence="8">
        <name>Mg(2+)</name>
        <dbReference type="ChEBI" id="CHEBI:18420"/>
    </cofactor>
</comment>
<comment type="cofactor">
    <cofactor evidence="8">
        <name>S-adenosyl-L-methionine</name>
        <dbReference type="ChEBI" id="CHEBI:59789"/>
    </cofactor>
    <text evidence="8">Binds 1 S-adenosyl-L-methionine per subunit.</text>
</comment>
<comment type="subunit">
    <text evidence="8">Homodimer.</text>
</comment>
<dbReference type="InterPro" id="IPR027621">
    <property type="entry name" value="rSAM_QueE_gams"/>
</dbReference>
<dbReference type="PIRSF" id="PIRSF000370">
    <property type="entry name" value="QueE"/>
    <property type="match status" value="1"/>
</dbReference>
<dbReference type="UniPathway" id="UPA00391"/>
<keyword evidence="1 8" id="KW-0004">4Fe-4S</keyword>
<keyword evidence="6 8" id="KW-0411">Iron-sulfur</keyword>
<dbReference type="GO" id="GO:0016840">
    <property type="term" value="F:carbon-nitrogen lyase activity"/>
    <property type="evidence" value="ECO:0007669"/>
    <property type="project" value="UniProtKB-UniRule"/>
</dbReference>
<feature type="binding site" evidence="8">
    <location>
        <begin position="50"/>
        <end position="52"/>
    </location>
    <ligand>
        <name>substrate</name>
    </ligand>
</feature>
<dbReference type="EC" id="4.3.99.3" evidence="8"/>
<feature type="binding site" evidence="8">
    <location>
        <position position="108"/>
    </location>
    <ligand>
        <name>substrate</name>
    </ligand>
</feature>
<keyword evidence="4 8" id="KW-0460">Magnesium</keyword>
<dbReference type="CDD" id="cd01335">
    <property type="entry name" value="Radical_SAM"/>
    <property type="match status" value="1"/>
</dbReference>
<dbReference type="PANTHER" id="PTHR42836">
    <property type="entry name" value="7-CARBOXY-7-DEAZAGUANINE SYNTHASE"/>
    <property type="match status" value="1"/>
</dbReference>
<dbReference type="PANTHER" id="PTHR42836:SF1">
    <property type="entry name" value="7-CARBOXY-7-DEAZAGUANINE SYNTHASE"/>
    <property type="match status" value="1"/>
</dbReference>